<dbReference type="InterPro" id="IPR014957">
    <property type="entry name" value="IDEAL_dom"/>
</dbReference>
<dbReference type="Pfam" id="PF08864">
    <property type="entry name" value="UPF0302"/>
    <property type="match status" value="1"/>
</dbReference>
<dbReference type="OrthoDB" id="2155814at2"/>
<dbReference type="PIRSF" id="PIRSF007165">
    <property type="entry name" value="UCP007165"/>
    <property type="match status" value="1"/>
</dbReference>
<evidence type="ECO:0000313" key="3">
    <source>
        <dbReference type="Proteomes" id="UP000288197"/>
    </source>
</evidence>
<accession>A0A430AAX7</accession>
<dbReference type="Proteomes" id="UP000288197">
    <property type="component" value="Unassembled WGS sequence"/>
</dbReference>
<name>A0A430AAX7_9ENTE</name>
<sequence>MITKGGNPVIDLSDKKNFLSWLSQAVPLKQRESYWIINYLINHEAILNRVSFVHGALHTPRGILIIDQTISGVGLEMVNYEEKIFDAEAIFYEIRKNRKEKLYLEVQFDQMHLSERYQLILEENEYLPMDEEEQLIFFNELDKFFEEESTKTKLNQLEEAIDLALEKNDQKSFSKLTAEYLKLKQVISS</sequence>
<dbReference type="Gene3D" id="4.10.810.10">
    <property type="entry name" value="Virus Scaffolding Protein, Chain A"/>
    <property type="match status" value="1"/>
</dbReference>
<dbReference type="InterPro" id="IPR014963">
    <property type="entry name" value="UPF0302_N"/>
</dbReference>
<evidence type="ECO:0000259" key="1">
    <source>
        <dbReference type="SMART" id="SM00914"/>
    </source>
</evidence>
<dbReference type="EMBL" id="NGJX01000002">
    <property type="protein sequence ID" value="RSU04346.1"/>
    <property type="molecule type" value="Genomic_DNA"/>
</dbReference>
<dbReference type="InterPro" id="IPR027393">
    <property type="entry name" value="Virus_scaffolding_prot_C"/>
</dbReference>
<feature type="domain" description="IDEAL" evidence="1">
    <location>
        <begin position="144"/>
        <end position="180"/>
    </location>
</feature>
<dbReference type="RefSeq" id="WP_114288450.1">
    <property type="nucleotide sequence ID" value="NZ_CP081459.1"/>
</dbReference>
<comment type="caution">
    <text evidence="2">The sequence shown here is derived from an EMBL/GenBank/DDBJ whole genome shotgun (WGS) entry which is preliminary data.</text>
</comment>
<protein>
    <recommendedName>
        <fullName evidence="1">IDEAL domain-containing protein</fullName>
    </recommendedName>
</protein>
<proteinExistence type="predicted"/>
<gene>
    <name evidence="2" type="ORF">CBF32_02925</name>
</gene>
<dbReference type="AlphaFoldDB" id="A0A430AAX7"/>
<dbReference type="Pfam" id="PF08858">
    <property type="entry name" value="IDEAL"/>
    <property type="match status" value="1"/>
</dbReference>
<dbReference type="Gene3D" id="3.40.1530.30">
    <property type="entry name" value="Uncharacterised family UPF0302, N-terminal domain"/>
    <property type="match status" value="1"/>
</dbReference>
<dbReference type="InterPro" id="IPR011188">
    <property type="entry name" value="UPF0302"/>
</dbReference>
<organism evidence="2 3">
    <name type="scientific">Vagococcus fluvialis</name>
    <dbReference type="NCBI Taxonomy" id="2738"/>
    <lineage>
        <taxon>Bacteria</taxon>
        <taxon>Bacillati</taxon>
        <taxon>Bacillota</taxon>
        <taxon>Bacilli</taxon>
        <taxon>Lactobacillales</taxon>
        <taxon>Enterococcaceae</taxon>
        <taxon>Vagococcus</taxon>
    </lineage>
</organism>
<dbReference type="SMART" id="SM00914">
    <property type="entry name" value="IDEAL"/>
    <property type="match status" value="1"/>
</dbReference>
<dbReference type="InterPro" id="IPR038091">
    <property type="entry name" value="UPF0302_N_sf"/>
</dbReference>
<reference evidence="2 3" key="1">
    <citation type="submission" date="2017-05" db="EMBL/GenBank/DDBJ databases">
        <title>Vagococcus spp. assemblies.</title>
        <authorList>
            <person name="Gulvik C.A."/>
        </authorList>
    </citation>
    <scope>NUCLEOTIDE SEQUENCE [LARGE SCALE GENOMIC DNA]</scope>
    <source>
        <strain evidence="2 3">NCFB 2497</strain>
    </source>
</reference>
<evidence type="ECO:0000313" key="2">
    <source>
        <dbReference type="EMBL" id="RSU04346.1"/>
    </source>
</evidence>
<keyword evidence="3" id="KW-1185">Reference proteome</keyword>